<feature type="transmembrane region" description="Helical" evidence="13">
    <location>
        <begin position="198"/>
        <end position="217"/>
    </location>
</feature>
<feature type="transmembrane region" description="Helical" evidence="13">
    <location>
        <begin position="12"/>
        <end position="36"/>
    </location>
</feature>
<name>A0A1I0BJR0_9FIRM</name>
<evidence type="ECO:0000313" key="16">
    <source>
        <dbReference type="EMBL" id="SFR66802.1"/>
    </source>
</evidence>
<organism evidence="15 17">
    <name type="scientific">[Clostridium] aminophilum</name>
    <dbReference type="NCBI Taxonomy" id="1526"/>
    <lineage>
        <taxon>Bacteria</taxon>
        <taxon>Bacillati</taxon>
        <taxon>Bacillota</taxon>
        <taxon>Clostridia</taxon>
        <taxon>Lachnospirales</taxon>
        <taxon>Lachnospiraceae</taxon>
    </lineage>
</organism>
<dbReference type="Proteomes" id="UP000214760">
    <property type="component" value="Unassembled WGS sequence"/>
</dbReference>
<comment type="subcellular location">
    <subcellularLocation>
        <location evidence="2">Cell membrane</location>
        <topology evidence="2">Multi-pass membrane protein</topology>
    </subcellularLocation>
</comment>
<dbReference type="InterPro" id="IPR052348">
    <property type="entry name" value="Metallopeptidase_M50B"/>
</dbReference>
<keyword evidence="10 13" id="KW-1133">Transmembrane helix</keyword>
<dbReference type="Pfam" id="PF02163">
    <property type="entry name" value="Peptidase_M50"/>
    <property type="match status" value="1"/>
</dbReference>
<evidence type="ECO:0000313" key="18">
    <source>
        <dbReference type="Proteomes" id="UP000214760"/>
    </source>
</evidence>
<keyword evidence="17" id="KW-1185">Reference proteome</keyword>
<evidence type="ECO:0000256" key="3">
    <source>
        <dbReference type="ARBA" id="ARBA00007931"/>
    </source>
</evidence>
<dbReference type="eggNOG" id="COG1994">
    <property type="taxonomic scope" value="Bacteria"/>
</dbReference>
<evidence type="ECO:0000256" key="6">
    <source>
        <dbReference type="ARBA" id="ARBA00022692"/>
    </source>
</evidence>
<dbReference type="GO" id="GO:0006508">
    <property type="term" value="P:proteolysis"/>
    <property type="evidence" value="ECO:0007669"/>
    <property type="project" value="UniProtKB-KW"/>
</dbReference>
<feature type="transmembrane region" description="Helical" evidence="13">
    <location>
        <begin position="166"/>
        <end position="186"/>
    </location>
</feature>
<dbReference type="PANTHER" id="PTHR35864">
    <property type="entry name" value="ZINC METALLOPROTEASE MJ0611-RELATED"/>
    <property type="match status" value="1"/>
</dbReference>
<evidence type="ECO:0000256" key="12">
    <source>
        <dbReference type="ARBA" id="ARBA00023136"/>
    </source>
</evidence>
<gene>
    <name evidence="16" type="ORF">SAMN02910262_00430</name>
    <name evidence="15" type="ORF">SAMN04487771_100466</name>
</gene>
<evidence type="ECO:0000259" key="14">
    <source>
        <dbReference type="Pfam" id="PF02163"/>
    </source>
</evidence>
<dbReference type="Proteomes" id="UP000199820">
    <property type="component" value="Unassembled WGS sequence"/>
</dbReference>
<keyword evidence="9" id="KW-0862">Zinc</keyword>
<keyword evidence="7" id="KW-0479">Metal-binding</keyword>
<dbReference type="EMBL" id="FOZC01000002">
    <property type="protein sequence ID" value="SFR66802.1"/>
    <property type="molecule type" value="Genomic_DNA"/>
</dbReference>
<feature type="transmembrane region" description="Helical" evidence="13">
    <location>
        <begin position="122"/>
        <end position="145"/>
    </location>
</feature>
<evidence type="ECO:0000256" key="8">
    <source>
        <dbReference type="ARBA" id="ARBA00022801"/>
    </source>
</evidence>
<feature type="domain" description="Peptidase M50" evidence="14">
    <location>
        <begin position="124"/>
        <end position="178"/>
    </location>
</feature>
<dbReference type="CDD" id="cd06158">
    <property type="entry name" value="S2P-M50_like_1"/>
    <property type="match status" value="1"/>
</dbReference>
<protein>
    <submittedName>
        <fullName evidence="15">Zn-dependent protease (Includes SpoIVFB)</fullName>
    </submittedName>
</protein>
<keyword evidence="5 15" id="KW-0645">Protease</keyword>
<keyword evidence="8" id="KW-0378">Hydrolase</keyword>
<evidence type="ECO:0000256" key="4">
    <source>
        <dbReference type="ARBA" id="ARBA00022475"/>
    </source>
</evidence>
<dbReference type="EMBL" id="FOIL01000004">
    <property type="protein sequence ID" value="SET06787.1"/>
    <property type="molecule type" value="Genomic_DNA"/>
</dbReference>
<dbReference type="AlphaFoldDB" id="A0A1I0BJR0"/>
<keyword evidence="4" id="KW-1003">Cell membrane</keyword>
<evidence type="ECO:0000313" key="17">
    <source>
        <dbReference type="Proteomes" id="UP000199820"/>
    </source>
</evidence>
<keyword evidence="11" id="KW-0482">Metalloprotease</keyword>
<dbReference type="InterPro" id="IPR044537">
    <property type="entry name" value="Rip2-like"/>
</dbReference>
<dbReference type="RefSeq" id="WP_031471402.1">
    <property type="nucleotide sequence ID" value="NZ_FOIL01000004.1"/>
</dbReference>
<dbReference type="OrthoDB" id="9800627at2"/>
<proteinExistence type="inferred from homology"/>
<feature type="transmembrane region" description="Helical" evidence="13">
    <location>
        <begin position="96"/>
        <end position="116"/>
    </location>
</feature>
<dbReference type="GO" id="GO:0046872">
    <property type="term" value="F:metal ion binding"/>
    <property type="evidence" value="ECO:0007669"/>
    <property type="project" value="UniProtKB-KW"/>
</dbReference>
<evidence type="ECO:0000256" key="1">
    <source>
        <dbReference type="ARBA" id="ARBA00001947"/>
    </source>
</evidence>
<comment type="cofactor">
    <cofactor evidence="1">
        <name>Zn(2+)</name>
        <dbReference type="ChEBI" id="CHEBI:29105"/>
    </cofactor>
</comment>
<evidence type="ECO:0000313" key="15">
    <source>
        <dbReference type="EMBL" id="SET06787.1"/>
    </source>
</evidence>
<evidence type="ECO:0000256" key="13">
    <source>
        <dbReference type="SAM" id="Phobius"/>
    </source>
</evidence>
<evidence type="ECO:0000256" key="11">
    <source>
        <dbReference type="ARBA" id="ARBA00023049"/>
    </source>
</evidence>
<dbReference type="STRING" id="1526.SAMN02910262_00430"/>
<dbReference type="GO" id="GO:0008237">
    <property type="term" value="F:metallopeptidase activity"/>
    <property type="evidence" value="ECO:0007669"/>
    <property type="project" value="UniProtKB-KW"/>
</dbReference>
<evidence type="ECO:0000256" key="10">
    <source>
        <dbReference type="ARBA" id="ARBA00022989"/>
    </source>
</evidence>
<keyword evidence="12 13" id="KW-0472">Membrane</keyword>
<evidence type="ECO:0000256" key="9">
    <source>
        <dbReference type="ARBA" id="ARBA00022833"/>
    </source>
</evidence>
<evidence type="ECO:0000256" key="7">
    <source>
        <dbReference type="ARBA" id="ARBA00022723"/>
    </source>
</evidence>
<comment type="similarity">
    <text evidence="3">Belongs to the peptidase M50B family.</text>
</comment>
<accession>A0A1I0BJR0</accession>
<dbReference type="InterPro" id="IPR008915">
    <property type="entry name" value="Peptidase_M50"/>
</dbReference>
<evidence type="ECO:0000256" key="5">
    <source>
        <dbReference type="ARBA" id="ARBA00022670"/>
    </source>
</evidence>
<evidence type="ECO:0000256" key="2">
    <source>
        <dbReference type="ARBA" id="ARBA00004651"/>
    </source>
</evidence>
<dbReference type="GO" id="GO:0005886">
    <property type="term" value="C:plasma membrane"/>
    <property type="evidence" value="ECO:0007669"/>
    <property type="project" value="UniProtKB-SubCell"/>
</dbReference>
<dbReference type="PANTHER" id="PTHR35864:SF1">
    <property type="entry name" value="ZINC METALLOPROTEASE YWHC-RELATED"/>
    <property type="match status" value="1"/>
</dbReference>
<reference evidence="17 18" key="1">
    <citation type="submission" date="2016-10" db="EMBL/GenBank/DDBJ databases">
        <authorList>
            <person name="de Groot N.N."/>
        </authorList>
    </citation>
    <scope>NUCLEOTIDE SEQUENCE [LARGE SCALE GENOMIC DNA]</scope>
    <source>
        <strain evidence="16 18">F</strain>
        <strain evidence="15 17">KH1P1</strain>
    </source>
</reference>
<sequence length="218" mass="24188">MNLTHEIQSIVYAIPGTILGITLHEFAHAATSYALGDPTPRYDGRLSLNPLRHFEWKGTLCLILFHFGWAKPVMINPRYYKNPRIGSMLVAAAGPLTNLILSFLSLVVYTLSLIFLQGTEAGYMIGTFSQYSAFINVGLFVFNLIPIPPLDGHHILGGLIPPVRKLYSRFSQAMPVILLLIVFTGVANGPLAYLDALVIQKVWYLAALFLNMILPVFL</sequence>
<keyword evidence="6 13" id="KW-0812">Transmembrane</keyword>